<evidence type="ECO:0000256" key="2">
    <source>
        <dbReference type="ARBA" id="ARBA00022450"/>
    </source>
</evidence>
<dbReference type="PANTHER" id="PTHR45527">
    <property type="entry name" value="NONRIBOSOMAL PEPTIDE SYNTHETASE"/>
    <property type="match status" value="1"/>
</dbReference>
<dbReference type="PROSITE" id="PS50075">
    <property type="entry name" value="CARRIER"/>
    <property type="match status" value="1"/>
</dbReference>
<feature type="domain" description="Carrier" evidence="4">
    <location>
        <begin position="30"/>
        <end position="105"/>
    </location>
</feature>
<gene>
    <name evidence="5" type="ORF">IU459_37640</name>
</gene>
<keyword evidence="6" id="KW-1185">Reference proteome</keyword>
<dbReference type="Gene3D" id="3.30.559.10">
    <property type="entry name" value="Chloramphenicol acetyltransferase-like domain"/>
    <property type="match status" value="1"/>
</dbReference>
<feature type="non-terminal residue" evidence="5">
    <location>
        <position position="1"/>
    </location>
</feature>
<dbReference type="RefSeq" id="WP_195134323.1">
    <property type="nucleotide sequence ID" value="NZ_JADLQX010000237.1"/>
</dbReference>
<dbReference type="EMBL" id="JADLQX010000237">
    <property type="protein sequence ID" value="MBF6303171.1"/>
    <property type="molecule type" value="Genomic_DNA"/>
</dbReference>
<sequence>VLDALPLNVNGKLDRKALPEPEFEVQAFRAPSTPIEEIVAAVYAEVLGVERVGVDDDFFALGGNSLLATQVAARIGAALDARVPVRVLFEASTVAGLAAKVEQHAGAGGRRALVAGPRPERIPLSLAQQRMWFLNQFDTASAVNNIP</sequence>
<feature type="non-terminal residue" evidence="5">
    <location>
        <position position="147"/>
    </location>
</feature>
<organism evidence="5 6">
    <name type="scientific">Nocardia amamiensis</name>
    <dbReference type="NCBI Taxonomy" id="404578"/>
    <lineage>
        <taxon>Bacteria</taxon>
        <taxon>Bacillati</taxon>
        <taxon>Actinomycetota</taxon>
        <taxon>Actinomycetes</taxon>
        <taxon>Mycobacteriales</taxon>
        <taxon>Nocardiaceae</taxon>
        <taxon>Nocardia</taxon>
    </lineage>
</organism>
<dbReference type="SUPFAM" id="SSF47336">
    <property type="entry name" value="ACP-like"/>
    <property type="match status" value="1"/>
</dbReference>
<evidence type="ECO:0000313" key="5">
    <source>
        <dbReference type="EMBL" id="MBF6303171.1"/>
    </source>
</evidence>
<evidence type="ECO:0000259" key="4">
    <source>
        <dbReference type="PROSITE" id="PS50075"/>
    </source>
</evidence>
<dbReference type="SMART" id="SM00823">
    <property type="entry name" value="PKS_PP"/>
    <property type="match status" value="1"/>
</dbReference>
<dbReference type="Pfam" id="PF00550">
    <property type="entry name" value="PP-binding"/>
    <property type="match status" value="1"/>
</dbReference>
<proteinExistence type="predicted"/>
<dbReference type="InterPro" id="IPR023213">
    <property type="entry name" value="CAT-like_dom_sf"/>
</dbReference>
<keyword evidence="2" id="KW-0596">Phosphopantetheine</keyword>
<protein>
    <recommendedName>
        <fullName evidence="4">Carrier domain-containing protein</fullName>
    </recommendedName>
</protein>
<name>A0ABS0D2Z4_9NOCA</name>
<dbReference type="InterPro" id="IPR020806">
    <property type="entry name" value="PKS_PP-bd"/>
</dbReference>
<dbReference type="InterPro" id="IPR036736">
    <property type="entry name" value="ACP-like_sf"/>
</dbReference>
<comment type="caution">
    <text evidence="5">The sequence shown here is derived from an EMBL/GenBank/DDBJ whole genome shotgun (WGS) entry which is preliminary data.</text>
</comment>
<dbReference type="Proteomes" id="UP000702209">
    <property type="component" value="Unassembled WGS sequence"/>
</dbReference>
<evidence type="ECO:0000256" key="1">
    <source>
        <dbReference type="ARBA" id="ARBA00001957"/>
    </source>
</evidence>
<dbReference type="PROSITE" id="PS00012">
    <property type="entry name" value="PHOSPHOPANTETHEINE"/>
    <property type="match status" value="1"/>
</dbReference>
<dbReference type="PANTHER" id="PTHR45527:SF1">
    <property type="entry name" value="FATTY ACID SYNTHASE"/>
    <property type="match status" value="1"/>
</dbReference>
<evidence type="ECO:0000313" key="6">
    <source>
        <dbReference type="Proteomes" id="UP000702209"/>
    </source>
</evidence>
<dbReference type="Gene3D" id="1.10.1200.10">
    <property type="entry name" value="ACP-like"/>
    <property type="match status" value="1"/>
</dbReference>
<reference evidence="5 6" key="1">
    <citation type="submission" date="2020-10" db="EMBL/GenBank/DDBJ databases">
        <title>Identification of Nocardia species via Next-generation sequencing and recognition of intraspecies genetic diversity.</title>
        <authorList>
            <person name="Li P."/>
            <person name="Li P."/>
            <person name="Lu B."/>
        </authorList>
    </citation>
    <scope>NUCLEOTIDE SEQUENCE [LARGE SCALE GENOMIC DNA]</scope>
    <source>
        <strain evidence="5 6">BJ06-0157</strain>
    </source>
</reference>
<comment type="cofactor">
    <cofactor evidence="1">
        <name>pantetheine 4'-phosphate</name>
        <dbReference type="ChEBI" id="CHEBI:47942"/>
    </cofactor>
</comment>
<keyword evidence="3" id="KW-0597">Phosphoprotein</keyword>
<evidence type="ECO:0000256" key="3">
    <source>
        <dbReference type="ARBA" id="ARBA00022553"/>
    </source>
</evidence>
<dbReference type="InterPro" id="IPR009081">
    <property type="entry name" value="PP-bd_ACP"/>
</dbReference>
<dbReference type="InterPro" id="IPR006162">
    <property type="entry name" value="Ppantetheine_attach_site"/>
</dbReference>
<dbReference type="SUPFAM" id="SSF56801">
    <property type="entry name" value="Acetyl-CoA synthetase-like"/>
    <property type="match status" value="1"/>
</dbReference>
<accession>A0ABS0D2Z4</accession>